<dbReference type="AlphaFoldDB" id="A0A5A7PTI7"/>
<dbReference type="Proteomes" id="UP000325081">
    <property type="component" value="Unassembled WGS sequence"/>
</dbReference>
<organism evidence="1 2">
    <name type="scientific">Striga asiatica</name>
    <name type="common">Asiatic witchweed</name>
    <name type="synonym">Buchnera asiatica</name>
    <dbReference type="NCBI Taxonomy" id="4170"/>
    <lineage>
        <taxon>Eukaryota</taxon>
        <taxon>Viridiplantae</taxon>
        <taxon>Streptophyta</taxon>
        <taxon>Embryophyta</taxon>
        <taxon>Tracheophyta</taxon>
        <taxon>Spermatophyta</taxon>
        <taxon>Magnoliopsida</taxon>
        <taxon>eudicotyledons</taxon>
        <taxon>Gunneridae</taxon>
        <taxon>Pentapetalae</taxon>
        <taxon>asterids</taxon>
        <taxon>lamiids</taxon>
        <taxon>Lamiales</taxon>
        <taxon>Orobanchaceae</taxon>
        <taxon>Buchnereae</taxon>
        <taxon>Striga</taxon>
    </lineage>
</organism>
<comment type="caution">
    <text evidence="1">The sequence shown here is derived from an EMBL/GenBank/DDBJ whole genome shotgun (WGS) entry which is preliminary data.</text>
</comment>
<accession>A0A5A7PTI7</accession>
<proteinExistence type="predicted"/>
<sequence length="138" mass="15392">MLRPAITTHSIVAFRDLVKRHGPTSARWVHVLEPQLVSHQWLEYIDDLAHCGPSLWVLAKALVGQICNFHEDLGRVLALDPWVQYFDELLGVVEEWAGPLDEVVLAAGPALVHGPSPDEHLEQDNSVAVHIVRCGKKE</sequence>
<name>A0A5A7PTI7_STRAF</name>
<keyword evidence="2" id="KW-1185">Reference proteome</keyword>
<dbReference type="EMBL" id="BKCP01005072">
    <property type="protein sequence ID" value="GER36139.1"/>
    <property type="molecule type" value="Genomic_DNA"/>
</dbReference>
<protein>
    <submittedName>
        <fullName evidence="1">Trichodiene synthase</fullName>
    </submittedName>
</protein>
<evidence type="ECO:0000313" key="2">
    <source>
        <dbReference type="Proteomes" id="UP000325081"/>
    </source>
</evidence>
<reference evidence="2" key="1">
    <citation type="journal article" date="2019" name="Curr. Biol.">
        <title>Genome Sequence of Striga asiatica Provides Insight into the Evolution of Plant Parasitism.</title>
        <authorList>
            <person name="Yoshida S."/>
            <person name="Kim S."/>
            <person name="Wafula E.K."/>
            <person name="Tanskanen J."/>
            <person name="Kim Y.M."/>
            <person name="Honaas L."/>
            <person name="Yang Z."/>
            <person name="Spallek T."/>
            <person name="Conn C.E."/>
            <person name="Ichihashi Y."/>
            <person name="Cheong K."/>
            <person name="Cui S."/>
            <person name="Der J.P."/>
            <person name="Gundlach H."/>
            <person name="Jiao Y."/>
            <person name="Hori C."/>
            <person name="Ishida J.K."/>
            <person name="Kasahara H."/>
            <person name="Kiba T."/>
            <person name="Kim M.S."/>
            <person name="Koo N."/>
            <person name="Laohavisit A."/>
            <person name="Lee Y.H."/>
            <person name="Lumba S."/>
            <person name="McCourt P."/>
            <person name="Mortimer J.C."/>
            <person name="Mutuku J.M."/>
            <person name="Nomura T."/>
            <person name="Sasaki-Sekimoto Y."/>
            <person name="Seto Y."/>
            <person name="Wang Y."/>
            <person name="Wakatake T."/>
            <person name="Sakakibara H."/>
            <person name="Demura T."/>
            <person name="Yamaguchi S."/>
            <person name="Yoneyama K."/>
            <person name="Manabe R.I."/>
            <person name="Nelson D.C."/>
            <person name="Schulman A.H."/>
            <person name="Timko M.P."/>
            <person name="dePamphilis C.W."/>
            <person name="Choi D."/>
            <person name="Shirasu K."/>
        </authorList>
    </citation>
    <scope>NUCLEOTIDE SEQUENCE [LARGE SCALE GENOMIC DNA]</scope>
    <source>
        <strain evidence="2">cv. UVA1</strain>
    </source>
</reference>
<evidence type="ECO:0000313" key="1">
    <source>
        <dbReference type="EMBL" id="GER36139.1"/>
    </source>
</evidence>
<gene>
    <name evidence="1" type="ORF">STAS_12450</name>
</gene>